<dbReference type="PROSITE" id="PS00107">
    <property type="entry name" value="PROTEIN_KINASE_ATP"/>
    <property type="match status" value="1"/>
</dbReference>
<dbReference type="STRING" id="9643.ENSUAMP00000035313"/>
<evidence type="ECO:0000256" key="2">
    <source>
        <dbReference type="ARBA" id="ARBA00005926"/>
    </source>
</evidence>
<keyword evidence="9" id="KW-0418">Kinase</keyword>
<evidence type="ECO:0000256" key="7">
    <source>
        <dbReference type="ARBA" id="ARBA00022687"/>
    </source>
</evidence>
<dbReference type="GO" id="GO:0005524">
    <property type="term" value="F:ATP binding"/>
    <property type="evidence" value="ECO:0007669"/>
    <property type="project" value="UniProtKB-UniRule"/>
</dbReference>
<dbReference type="FunFam" id="1.10.510.10:FF:001113">
    <property type="entry name" value="Casein kinase 1 gamma 2"/>
    <property type="match status" value="1"/>
</dbReference>
<reference evidence="18" key="1">
    <citation type="submission" date="2016-06" db="EMBL/GenBank/DDBJ databases">
        <title>De novo assembly and RNA-Seq shows season-dependent expression and editing in black bear kidneys.</title>
        <authorList>
            <person name="Korstanje R."/>
            <person name="Srivastava A."/>
            <person name="Sarsani V.K."/>
            <person name="Sheehan S.M."/>
            <person name="Seger R.L."/>
            <person name="Barter M.E."/>
            <person name="Lindqvist C."/>
            <person name="Brody L.C."/>
            <person name="Mullikin J.C."/>
        </authorList>
    </citation>
    <scope>NUCLEOTIDE SEQUENCE [LARGE SCALE GENOMIC DNA]</scope>
</reference>
<evidence type="ECO:0000256" key="14">
    <source>
        <dbReference type="RuleBase" id="RU000304"/>
    </source>
</evidence>
<keyword evidence="18" id="KW-1185">Reference proteome</keyword>
<reference evidence="17" key="3">
    <citation type="submission" date="2025-09" db="UniProtKB">
        <authorList>
            <consortium name="Ensembl"/>
        </authorList>
    </citation>
    <scope>IDENTIFICATION</scope>
</reference>
<evidence type="ECO:0000256" key="15">
    <source>
        <dbReference type="SAM" id="MobiDB-lite"/>
    </source>
</evidence>
<comment type="subcellular location">
    <subcellularLocation>
        <location evidence="1">Cytoplasm</location>
    </subcellularLocation>
</comment>
<dbReference type="Proteomes" id="UP000291022">
    <property type="component" value="Unassembled WGS sequence"/>
</dbReference>
<evidence type="ECO:0000256" key="1">
    <source>
        <dbReference type="ARBA" id="ARBA00004496"/>
    </source>
</evidence>
<keyword evidence="6" id="KW-0808">Transferase</keyword>
<dbReference type="Gene3D" id="1.10.510.10">
    <property type="entry name" value="Transferase(Phosphotransferase) domain 1"/>
    <property type="match status" value="1"/>
</dbReference>
<comment type="catalytic activity">
    <reaction evidence="12">
        <text>L-seryl-[protein] + ATP = O-phospho-L-seryl-[protein] + ADP + H(+)</text>
        <dbReference type="Rhea" id="RHEA:17989"/>
        <dbReference type="Rhea" id="RHEA-COMP:9863"/>
        <dbReference type="Rhea" id="RHEA-COMP:11604"/>
        <dbReference type="ChEBI" id="CHEBI:15378"/>
        <dbReference type="ChEBI" id="CHEBI:29999"/>
        <dbReference type="ChEBI" id="CHEBI:30616"/>
        <dbReference type="ChEBI" id="CHEBI:83421"/>
        <dbReference type="ChEBI" id="CHEBI:456216"/>
        <dbReference type="EC" id="2.7.11.1"/>
    </reaction>
</comment>
<accession>A0A452SR99</accession>
<evidence type="ECO:0000256" key="3">
    <source>
        <dbReference type="ARBA" id="ARBA00012513"/>
    </source>
</evidence>
<evidence type="ECO:0000259" key="16">
    <source>
        <dbReference type="PROSITE" id="PS50011"/>
    </source>
</evidence>
<dbReference type="SMART" id="SM00220">
    <property type="entry name" value="S_TKc"/>
    <property type="match status" value="1"/>
</dbReference>
<organism evidence="17 18">
    <name type="scientific">Ursus americanus</name>
    <name type="common">American black bear</name>
    <name type="synonym">Euarctos americanus</name>
    <dbReference type="NCBI Taxonomy" id="9643"/>
    <lineage>
        <taxon>Eukaryota</taxon>
        <taxon>Metazoa</taxon>
        <taxon>Chordata</taxon>
        <taxon>Craniata</taxon>
        <taxon>Vertebrata</taxon>
        <taxon>Euteleostomi</taxon>
        <taxon>Mammalia</taxon>
        <taxon>Eutheria</taxon>
        <taxon>Laurasiatheria</taxon>
        <taxon>Carnivora</taxon>
        <taxon>Caniformia</taxon>
        <taxon>Ursidae</taxon>
        <taxon>Ursus</taxon>
    </lineage>
</organism>
<evidence type="ECO:0000256" key="8">
    <source>
        <dbReference type="ARBA" id="ARBA00022741"/>
    </source>
</evidence>
<dbReference type="PROSITE" id="PS00108">
    <property type="entry name" value="PROTEIN_KINASE_ST"/>
    <property type="match status" value="1"/>
</dbReference>
<dbReference type="InterPro" id="IPR017441">
    <property type="entry name" value="Protein_kinase_ATP_BS"/>
</dbReference>
<dbReference type="Pfam" id="PF00069">
    <property type="entry name" value="Pkinase"/>
    <property type="match status" value="1"/>
</dbReference>
<evidence type="ECO:0000313" key="18">
    <source>
        <dbReference type="Proteomes" id="UP000291022"/>
    </source>
</evidence>
<proteinExistence type="inferred from homology"/>
<evidence type="ECO:0000256" key="4">
    <source>
        <dbReference type="ARBA" id="ARBA00022490"/>
    </source>
</evidence>
<dbReference type="AlphaFoldDB" id="A0A452SR99"/>
<sequence length="489" mass="55745">MDFDKKGGKGESEEGRRMSKAGGRTSHGVRSSGTSSGVLMVGPNFRVGKKIGCGNFGELRLGKNLYTNEYVAIKLEPIKSRAPQLHLEYRFYKQLSAAEGVPQVYYFGPCGKYNAMVLELLGPSLEDLFDLCDRTFTLKTVLMIAIQLITRMEYVHTKSLIYRDVKPENFLVGRPGTKRQHAVHIIDFGLAKEYIDPETKKHIPYREHKSLTGTARYMSINTHLGKEQSRRDDLEALGHMFMYFLRGSLPWQGLKADTLKERYQKIGDTKRATPIEVLCESFPEEMATYLRYVRRLDFFEKPDYDYLRKLFTDLFDRSGFVFDYEYDWAGKPLPTPIGTVHSDLPSQPQPRDKAQLHSKNQVRGWAPHPPATCPCPLAHPLQVLLFLQEKEEKSSAAPQVTLGPWHPEPSCRSPLGRAWPRPWGPQPGHTLLGWPQLPAPPTRGHFLHTRLWPRFLHPCLVLPSKSINYLKQGEEQQWPPCPAPLPPAC</sequence>
<dbReference type="CDD" id="cd14126">
    <property type="entry name" value="STKc_CK1_gamma"/>
    <property type="match status" value="1"/>
</dbReference>
<dbReference type="GO" id="GO:0005737">
    <property type="term" value="C:cytoplasm"/>
    <property type="evidence" value="ECO:0007669"/>
    <property type="project" value="UniProtKB-SubCell"/>
</dbReference>
<comment type="catalytic activity">
    <reaction evidence="11">
        <text>L-threonyl-[protein] + ATP = O-phospho-L-threonyl-[protein] + ADP + H(+)</text>
        <dbReference type="Rhea" id="RHEA:46608"/>
        <dbReference type="Rhea" id="RHEA-COMP:11060"/>
        <dbReference type="Rhea" id="RHEA-COMP:11605"/>
        <dbReference type="ChEBI" id="CHEBI:15378"/>
        <dbReference type="ChEBI" id="CHEBI:30013"/>
        <dbReference type="ChEBI" id="CHEBI:30616"/>
        <dbReference type="ChEBI" id="CHEBI:61977"/>
        <dbReference type="ChEBI" id="CHEBI:456216"/>
        <dbReference type="EC" id="2.7.11.1"/>
    </reaction>
</comment>
<dbReference type="SUPFAM" id="SSF56112">
    <property type="entry name" value="Protein kinase-like (PK-like)"/>
    <property type="match status" value="1"/>
</dbReference>
<feature type="compositionally biased region" description="Basic and acidic residues" evidence="15">
    <location>
        <begin position="1"/>
        <end position="17"/>
    </location>
</feature>
<evidence type="ECO:0000256" key="5">
    <source>
        <dbReference type="ARBA" id="ARBA00022527"/>
    </source>
</evidence>
<keyword evidence="8 13" id="KW-0547">Nucleotide-binding</keyword>
<comment type="similarity">
    <text evidence="2">Belongs to the protein kinase superfamily. CK1 Ser/Thr protein kinase family. Casein kinase I subfamily.</text>
</comment>
<dbReference type="EC" id="2.7.11.1" evidence="3"/>
<evidence type="ECO:0000256" key="6">
    <source>
        <dbReference type="ARBA" id="ARBA00022679"/>
    </source>
</evidence>
<gene>
    <name evidence="17" type="primary">CSNK1G2</name>
</gene>
<keyword evidence="5 14" id="KW-0723">Serine/threonine-protein kinase</keyword>
<feature type="binding site" evidence="13">
    <location>
        <position position="74"/>
    </location>
    <ligand>
        <name>ATP</name>
        <dbReference type="ChEBI" id="CHEBI:30616"/>
    </ligand>
</feature>
<dbReference type="InterPro" id="IPR011009">
    <property type="entry name" value="Kinase-like_dom_sf"/>
</dbReference>
<evidence type="ECO:0000256" key="11">
    <source>
        <dbReference type="ARBA" id="ARBA00047899"/>
    </source>
</evidence>
<evidence type="ECO:0000313" key="17">
    <source>
        <dbReference type="Ensembl" id="ENSUAMP00000035313.1"/>
    </source>
</evidence>
<dbReference type="OMA" id="EFDWTHK"/>
<keyword evidence="10 13" id="KW-0067">ATP-binding</keyword>
<dbReference type="PANTHER" id="PTHR11909">
    <property type="entry name" value="CASEIN KINASE-RELATED"/>
    <property type="match status" value="1"/>
</dbReference>
<dbReference type="Ensembl" id="ENSUAMT00000039306.1">
    <property type="protein sequence ID" value="ENSUAMP00000035313.1"/>
    <property type="gene ID" value="ENSUAMG00000026808.1"/>
</dbReference>
<protein>
    <recommendedName>
        <fullName evidence="3">non-specific serine/threonine protein kinase</fullName>
        <ecNumber evidence="3">2.7.11.1</ecNumber>
    </recommendedName>
</protein>
<dbReference type="PROSITE" id="PS50011">
    <property type="entry name" value="PROTEIN_KINASE_DOM"/>
    <property type="match status" value="1"/>
</dbReference>
<evidence type="ECO:0000256" key="10">
    <source>
        <dbReference type="ARBA" id="ARBA00022840"/>
    </source>
</evidence>
<dbReference type="GeneTree" id="ENSGT00940000156470"/>
<keyword evidence="7" id="KW-0879">Wnt signaling pathway</keyword>
<dbReference type="InterPro" id="IPR008271">
    <property type="entry name" value="Ser/Thr_kinase_AS"/>
</dbReference>
<dbReference type="InterPro" id="IPR050235">
    <property type="entry name" value="CK1_Ser-Thr_kinase"/>
</dbReference>
<feature type="domain" description="Protein kinase" evidence="16">
    <location>
        <begin position="45"/>
        <end position="315"/>
    </location>
</feature>
<reference evidence="17" key="2">
    <citation type="submission" date="2025-08" db="UniProtKB">
        <authorList>
            <consortium name="Ensembl"/>
        </authorList>
    </citation>
    <scope>IDENTIFICATION</scope>
</reference>
<dbReference type="GO" id="GO:0004674">
    <property type="term" value="F:protein serine/threonine kinase activity"/>
    <property type="evidence" value="ECO:0007669"/>
    <property type="project" value="UniProtKB-KW"/>
</dbReference>
<evidence type="ECO:0000256" key="9">
    <source>
        <dbReference type="ARBA" id="ARBA00022777"/>
    </source>
</evidence>
<evidence type="ECO:0000256" key="13">
    <source>
        <dbReference type="PROSITE-ProRule" id="PRU10141"/>
    </source>
</evidence>
<dbReference type="InterPro" id="IPR000719">
    <property type="entry name" value="Prot_kinase_dom"/>
</dbReference>
<feature type="region of interest" description="Disordered" evidence="15">
    <location>
        <begin position="1"/>
        <end position="35"/>
    </location>
</feature>
<dbReference type="FunFam" id="3.30.200.20:FF:000018">
    <property type="entry name" value="Casein kinase I isoform gamma-1"/>
    <property type="match status" value="1"/>
</dbReference>
<dbReference type="Gene3D" id="3.30.200.20">
    <property type="entry name" value="Phosphorylase Kinase, domain 1"/>
    <property type="match status" value="1"/>
</dbReference>
<dbReference type="GO" id="GO:0016055">
    <property type="term" value="P:Wnt signaling pathway"/>
    <property type="evidence" value="ECO:0007669"/>
    <property type="project" value="UniProtKB-KW"/>
</dbReference>
<name>A0A452SR99_URSAM</name>
<keyword evidence="4" id="KW-0963">Cytoplasm</keyword>
<evidence type="ECO:0000256" key="12">
    <source>
        <dbReference type="ARBA" id="ARBA00048679"/>
    </source>
</evidence>